<keyword evidence="13" id="KW-1185">Reference proteome</keyword>
<dbReference type="Gene3D" id="3.10.400.10">
    <property type="entry name" value="Sulfate adenylyltransferase"/>
    <property type="match status" value="1"/>
</dbReference>
<feature type="binding site" evidence="8">
    <location>
        <begin position="383"/>
        <end position="390"/>
    </location>
    <ligand>
        <name>ATP</name>
        <dbReference type="ChEBI" id="CHEBI:30616"/>
    </ligand>
</feature>
<dbReference type="InterPro" id="IPR002891">
    <property type="entry name" value="APS"/>
</dbReference>
<dbReference type="InterPro" id="IPR002650">
    <property type="entry name" value="Sulphate_adenylyltransferase"/>
</dbReference>
<dbReference type="InterPro" id="IPR050512">
    <property type="entry name" value="Sulf_AdTrans/APS_kinase"/>
</dbReference>
<evidence type="ECO:0000256" key="7">
    <source>
        <dbReference type="ARBA" id="ARBA00049370"/>
    </source>
</evidence>
<protein>
    <recommendedName>
        <fullName evidence="8">Adenylyl-sulfate kinase</fullName>
        <ecNumber evidence="8">2.7.1.25</ecNumber>
    </recommendedName>
    <alternativeName>
        <fullName evidence="8">APS kinase</fullName>
    </alternativeName>
    <alternativeName>
        <fullName evidence="8">ATP adenosine-5'-phosphosulfate 3'-phosphotransferase</fullName>
    </alternativeName>
    <alternativeName>
        <fullName evidence="8">Adenosine-5'-phosphosulfate kinase</fullName>
    </alternativeName>
</protein>
<dbReference type="InterPro" id="IPR015947">
    <property type="entry name" value="PUA-like_sf"/>
</dbReference>
<feature type="domain" description="Sulphate adenylyltransferase catalytic" evidence="10">
    <location>
        <begin position="154"/>
        <end position="367"/>
    </location>
</feature>
<reference evidence="13" key="1">
    <citation type="submission" date="2023-07" db="EMBL/GenBank/DDBJ databases">
        <title>The carbon used by Thiothrix.</title>
        <authorList>
            <person name="Chen L."/>
        </authorList>
    </citation>
    <scope>NUCLEOTIDE SEQUENCE [LARGE SCALE GENOMIC DNA]</scope>
</reference>
<evidence type="ECO:0000313" key="13">
    <source>
        <dbReference type="Proteomes" id="UP001308005"/>
    </source>
</evidence>
<dbReference type="NCBIfam" id="TIGR00455">
    <property type="entry name" value="apsK"/>
    <property type="match status" value="1"/>
</dbReference>
<comment type="function">
    <text evidence="8">Catalyzes the synthesis of activated sulfate.</text>
</comment>
<accession>A0ABU6CWV1</accession>
<dbReference type="NCBIfam" id="NF004040">
    <property type="entry name" value="PRK05537.1"/>
    <property type="match status" value="1"/>
</dbReference>
<dbReference type="PANTHER" id="PTHR42700:SF1">
    <property type="entry name" value="SULFATE ADENYLYLTRANSFERASE"/>
    <property type="match status" value="1"/>
</dbReference>
<dbReference type="CDD" id="cd02027">
    <property type="entry name" value="APSK"/>
    <property type="match status" value="1"/>
</dbReference>
<dbReference type="EC" id="2.7.1.25" evidence="8"/>
<gene>
    <name evidence="8" type="primary">cysC</name>
    <name evidence="12" type="ORF">VSS37_09750</name>
</gene>
<evidence type="ECO:0000256" key="6">
    <source>
        <dbReference type="ARBA" id="ARBA00022840"/>
    </source>
</evidence>
<dbReference type="PANTHER" id="PTHR42700">
    <property type="entry name" value="SULFATE ADENYLYLTRANSFERASE"/>
    <property type="match status" value="1"/>
</dbReference>
<dbReference type="GO" id="GO:0016779">
    <property type="term" value="F:nucleotidyltransferase activity"/>
    <property type="evidence" value="ECO:0007669"/>
    <property type="project" value="UniProtKB-KW"/>
</dbReference>
<comment type="pathway">
    <text evidence="2 8">Sulfur metabolism; hydrogen sulfide biosynthesis; sulfite from sulfate: step 2/3.</text>
</comment>
<evidence type="ECO:0000256" key="5">
    <source>
        <dbReference type="ARBA" id="ARBA00022741"/>
    </source>
</evidence>
<evidence type="ECO:0000259" key="11">
    <source>
        <dbReference type="Pfam" id="PF14306"/>
    </source>
</evidence>
<dbReference type="NCBIfam" id="TIGR00339">
    <property type="entry name" value="sopT"/>
    <property type="match status" value="1"/>
</dbReference>
<evidence type="ECO:0000259" key="10">
    <source>
        <dbReference type="Pfam" id="PF01747"/>
    </source>
</evidence>
<dbReference type="Pfam" id="PF14306">
    <property type="entry name" value="PUA_2"/>
    <property type="match status" value="1"/>
</dbReference>
<evidence type="ECO:0000256" key="3">
    <source>
        <dbReference type="ARBA" id="ARBA00022679"/>
    </source>
</evidence>
<comment type="caution">
    <text evidence="8">Lacks conserved residue(s) required for the propagation of feature annotation.</text>
</comment>
<dbReference type="Pfam" id="PF01747">
    <property type="entry name" value="ATP-sulfurylase"/>
    <property type="match status" value="1"/>
</dbReference>
<evidence type="ECO:0000256" key="2">
    <source>
        <dbReference type="ARBA" id="ARBA00004806"/>
    </source>
</evidence>
<dbReference type="Gene3D" id="3.40.50.620">
    <property type="entry name" value="HUPs"/>
    <property type="match status" value="1"/>
</dbReference>
<dbReference type="Pfam" id="PF01583">
    <property type="entry name" value="APS_kinase"/>
    <property type="match status" value="1"/>
</dbReference>
<dbReference type="Proteomes" id="UP001308005">
    <property type="component" value="Unassembled WGS sequence"/>
</dbReference>
<evidence type="ECO:0000256" key="1">
    <source>
        <dbReference type="ARBA" id="ARBA00001823"/>
    </source>
</evidence>
<dbReference type="GO" id="GO:0016301">
    <property type="term" value="F:kinase activity"/>
    <property type="evidence" value="ECO:0007669"/>
    <property type="project" value="UniProtKB-KW"/>
</dbReference>
<dbReference type="SUPFAM" id="SSF52540">
    <property type="entry name" value="P-loop containing nucleoside triphosphate hydrolases"/>
    <property type="match status" value="1"/>
</dbReference>
<dbReference type="HAMAP" id="MF_00065">
    <property type="entry name" value="Adenylyl_sulf_kinase"/>
    <property type="match status" value="1"/>
</dbReference>
<dbReference type="Gene3D" id="3.40.50.300">
    <property type="entry name" value="P-loop containing nucleotide triphosphate hydrolases"/>
    <property type="match status" value="1"/>
</dbReference>
<organism evidence="12 13">
    <name type="scientific">Candidatus Thiothrix phosphatis</name>
    <dbReference type="NCBI Taxonomy" id="3112415"/>
    <lineage>
        <taxon>Bacteria</taxon>
        <taxon>Pseudomonadati</taxon>
        <taxon>Pseudomonadota</taxon>
        <taxon>Gammaproteobacteria</taxon>
        <taxon>Thiotrichales</taxon>
        <taxon>Thiotrichaceae</taxon>
        <taxon>Thiothrix</taxon>
    </lineage>
</organism>
<sequence>MNKRHSLEMAKELPSWNLTPRQLCDVEMLLNGAFAPLQGFLGKQDYDRVVDSMRLATGDLWPMPVTLDVPRQFAQELTPGRQITLRDPEFVAVAIMTVTDIWQPDKLREAQQVYGVTDPHHPGVDHLLHRTEECYLGGVLEVVEPPQHYDYHYLRHTPAELKAHFSKLGWQRIIGFHTQTAMHRLQHTQTAHLAREQEANLLIHPMVGFPQTGHFDHFTQVRCYKHILAEYPEQTTALSLLNLATRMAGPREALWHALIRKNYGCTHFIVEHHHASPTGADGQPAFYAPNAALLLAREFAAEAGINIVEAPPMAYVQERAEYVPVAQVKPHEAAQHLDEPELLRRLRAELPIPDWFSYPEILAEIRKSYPPCYQQGFTVFFTGLSGSGKSTIANALRIKLLELGGRPVTLLDGDVVRKNLSSELSFSKEHRDLNIRRIGFVASEITKNGGIAICAPIAPYACIRREVRAMIEAVGGFIEVHVSTPLEECERRDRKGLYAKARAGLLKQFTGIDDPYETPEDPELRLDTTAISPDECAHQVLLKLEKLGYIKD</sequence>
<dbReference type="InterPro" id="IPR059117">
    <property type="entry name" value="APS_kinase_dom"/>
</dbReference>
<dbReference type="NCBIfam" id="NF003013">
    <property type="entry name" value="PRK03846.1"/>
    <property type="match status" value="1"/>
</dbReference>
<comment type="catalytic activity">
    <reaction evidence="7">
        <text>sulfate + ATP + H(+) = adenosine 5'-phosphosulfate + diphosphate</text>
        <dbReference type="Rhea" id="RHEA:18133"/>
        <dbReference type="ChEBI" id="CHEBI:15378"/>
        <dbReference type="ChEBI" id="CHEBI:16189"/>
        <dbReference type="ChEBI" id="CHEBI:30616"/>
        <dbReference type="ChEBI" id="CHEBI:33019"/>
        <dbReference type="ChEBI" id="CHEBI:58243"/>
        <dbReference type="EC" id="2.7.7.4"/>
    </reaction>
</comment>
<dbReference type="SUPFAM" id="SSF88697">
    <property type="entry name" value="PUA domain-like"/>
    <property type="match status" value="1"/>
</dbReference>
<dbReference type="InterPro" id="IPR027417">
    <property type="entry name" value="P-loop_NTPase"/>
</dbReference>
<keyword evidence="6 8" id="KW-0067">ATP-binding</keyword>
<keyword evidence="4 12" id="KW-0548">Nucleotidyltransferase</keyword>
<proteinExistence type="inferred from homology"/>
<evidence type="ECO:0000313" key="12">
    <source>
        <dbReference type="EMBL" id="MEB4591260.1"/>
    </source>
</evidence>
<reference evidence="12 13" key="2">
    <citation type="submission" date="2024-01" db="EMBL/GenBank/DDBJ databases">
        <authorList>
            <person name="Xie X."/>
        </authorList>
    </citation>
    <scope>NUCLEOTIDE SEQUENCE [LARGE SCALE GENOMIC DNA]</scope>
    <source>
        <strain evidence="12">SCUT-1</strain>
    </source>
</reference>
<dbReference type="EMBL" id="JAYMYJ010000093">
    <property type="protein sequence ID" value="MEB4591260.1"/>
    <property type="molecule type" value="Genomic_DNA"/>
</dbReference>
<keyword evidence="8" id="KW-0597">Phosphoprotein</keyword>
<evidence type="ECO:0000259" key="9">
    <source>
        <dbReference type="Pfam" id="PF01583"/>
    </source>
</evidence>
<dbReference type="SUPFAM" id="SSF52374">
    <property type="entry name" value="Nucleotidylyl transferase"/>
    <property type="match status" value="1"/>
</dbReference>
<comment type="caution">
    <text evidence="12">The sequence shown here is derived from an EMBL/GenBank/DDBJ whole genome shotgun (WGS) entry which is preliminary data.</text>
</comment>
<evidence type="ECO:0000256" key="4">
    <source>
        <dbReference type="ARBA" id="ARBA00022695"/>
    </source>
</evidence>
<dbReference type="InterPro" id="IPR024951">
    <property type="entry name" value="Sulfurylase_cat_dom"/>
</dbReference>
<keyword evidence="3 8" id="KW-0808">Transferase</keyword>
<dbReference type="InterPro" id="IPR014729">
    <property type="entry name" value="Rossmann-like_a/b/a_fold"/>
</dbReference>
<feature type="domain" description="APS kinase" evidence="9">
    <location>
        <begin position="375"/>
        <end position="527"/>
    </location>
</feature>
<keyword evidence="8 12" id="KW-0418">Kinase</keyword>
<name>A0ABU6CWV1_9GAMM</name>
<comment type="catalytic activity">
    <reaction evidence="1 8">
        <text>adenosine 5'-phosphosulfate + ATP = 3'-phosphoadenylyl sulfate + ADP + H(+)</text>
        <dbReference type="Rhea" id="RHEA:24152"/>
        <dbReference type="ChEBI" id="CHEBI:15378"/>
        <dbReference type="ChEBI" id="CHEBI:30616"/>
        <dbReference type="ChEBI" id="CHEBI:58243"/>
        <dbReference type="ChEBI" id="CHEBI:58339"/>
        <dbReference type="ChEBI" id="CHEBI:456216"/>
        <dbReference type="EC" id="2.7.1.25"/>
    </reaction>
</comment>
<dbReference type="RefSeq" id="WP_324694732.1">
    <property type="nucleotide sequence ID" value="NZ_JAYMYJ010000093.1"/>
</dbReference>
<keyword evidence="5 8" id="KW-0547">Nucleotide-binding</keyword>
<dbReference type="InterPro" id="IPR025980">
    <property type="entry name" value="ATP-Sase_PUA-like_dom"/>
</dbReference>
<evidence type="ECO:0000256" key="8">
    <source>
        <dbReference type="HAMAP-Rule" id="MF_00065"/>
    </source>
</evidence>
<feature type="domain" description="ATP-sulfurylase PUA-like" evidence="11">
    <location>
        <begin position="4"/>
        <end position="144"/>
    </location>
</feature>
<comment type="similarity">
    <text evidence="8">Belongs to the APS kinase family.</text>
</comment>